<dbReference type="InterPro" id="IPR041650">
    <property type="entry name" value="HEPN_Swt1"/>
</dbReference>
<dbReference type="Pfam" id="PF18731">
    <property type="entry name" value="HEPN_Swt1"/>
    <property type="match status" value="1"/>
</dbReference>
<organism evidence="2 3">
    <name type="scientific">Octadecabacter ascidiaceicola</name>
    <dbReference type="NCBI Taxonomy" id="1655543"/>
    <lineage>
        <taxon>Bacteria</taxon>
        <taxon>Pseudomonadati</taxon>
        <taxon>Pseudomonadota</taxon>
        <taxon>Alphaproteobacteria</taxon>
        <taxon>Rhodobacterales</taxon>
        <taxon>Roseobacteraceae</taxon>
        <taxon>Octadecabacter</taxon>
    </lineage>
</organism>
<evidence type="ECO:0000259" key="1">
    <source>
        <dbReference type="Pfam" id="PF18731"/>
    </source>
</evidence>
<feature type="domain" description="Swt1-like HEPN" evidence="1">
    <location>
        <begin position="67"/>
        <end position="190"/>
    </location>
</feature>
<dbReference type="EMBL" id="FXYD01000003">
    <property type="protein sequence ID" value="SMX39678.1"/>
    <property type="molecule type" value="Genomic_DNA"/>
</dbReference>
<keyword evidence="3" id="KW-1185">Reference proteome</keyword>
<proteinExistence type="predicted"/>
<sequence>MDEHSVRYFMLNNLSIESGIRQVSKNLEIDLGPSHQDHKDIETSFYPQFSLRIRSEAERMAKNYTIFYSLENSIRELISDVMKKHGNDWWNVAGIVPKPVMDNAKSNRKKERATGVTPRSSEMLDYTNFGELGQIIMSNWDDFADIFTDVKAVERIINNLNTLRAAIAHCTPLAEDEELRLHLSLRDWFRQQA</sequence>
<evidence type="ECO:0000313" key="2">
    <source>
        <dbReference type="EMBL" id="SMX39678.1"/>
    </source>
</evidence>
<protein>
    <recommendedName>
        <fullName evidence="1">Swt1-like HEPN domain-containing protein</fullName>
    </recommendedName>
</protein>
<reference evidence="3" key="1">
    <citation type="submission" date="2017-05" db="EMBL/GenBank/DDBJ databases">
        <authorList>
            <person name="Rodrigo-Torres L."/>
            <person name="Arahal R. D."/>
            <person name="Lucena T."/>
        </authorList>
    </citation>
    <scope>NUCLEOTIDE SEQUENCE [LARGE SCALE GENOMIC DNA]</scope>
    <source>
        <strain evidence="3">CECT 8868</strain>
    </source>
</reference>
<dbReference type="AlphaFoldDB" id="A0A238K9U8"/>
<dbReference type="Proteomes" id="UP000203464">
    <property type="component" value="Unassembled WGS sequence"/>
</dbReference>
<dbReference type="OrthoDB" id="4773522at2"/>
<name>A0A238K9U8_9RHOB</name>
<accession>A0A238K9U8</accession>
<dbReference type="RefSeq" id="WP_093996477.1">
    <property type="nucleotide sequence ID" value="NZ_FXYD01000003.1"/>
</dbReference>
<gene>
    <name evidence="2" type="ORF">OCA8868_02076</name>
</gene>
<evidence type="ECO:0000313" key="3">
    <source>
        <dbReference type="Proteomes" id="UP000203464"/>
    </source>
</evidence>